<keyword evidence="14" id="KW-1185">Reference proteome</keyword>
<evidence type="ECO:0000256" key="10">
    <source>
        <dbReference type="RuleBase" id="RU003750"/>
    </source>
</evidence>
<proteinExistence type="inferred from homology"/>
<keyword evidence="8" id="KW-0594">Phospholipid biosynthesis</keyword>
<feature type="domain" description="CDC48 N-terminal subdomain" evidence="12">
    <location>
        <begin position="277"/>
        <end position="361"/>
    </location>
</feature>
<evidence type="ECO:0000313" key="14">
    <source>
        <dbReference type="Proteomes" id="UP001057375"/>
    </source>
</evidence>
<feature type="transmembrane region" description="Helical" evidence="11">
    <location>
        <begin position="145"/>
        <end position="165"/>
    </location>
</feature>
<sequence>VMTVLAICGGLSSIKFAFDGKPYISLTLIAAAAILDGLDGRIARLLDATSRMGAEIDSLADAVNFGVAPAVVLYISLLSDTPTAWVFSLLYAVCIVLRLARFNTLLDDDSAPAFTKEYFVGVPSPAGALMVLAPLAAYLQFGDGWWSSVWAICGWMVFVSVLIVSQIPTAAMKSVSVPPRMVVLLLALVTVAAALLLQYPYVLLLVLIVVYLAHIPFAWRSQRWVAARPESWDAKPKERRDLRRDQRRDQRRAFRQAALPKRRTAERLGLRRGSSLTLTVRLNTSAVDSRRGVVRLHPEAIAALGIREWDAISLTGSRTTAAVVGVAPRTVPAGTALLDDVTLSNAGLREDASVIVATVTVYGARSVTSVSSATLRLALLGKVMTVGDTVSLLPRDLGPGTSTSEATTALAR</sequence>
<keyword evidence="2" id="KW-0444">Lipid biosynthesis</keyword>
<gene>
    <name evidence="13" type="ORF">ADUPG1_003283</name>
</gene>
<dbReference type="InterPro" id="IPR009010">
    <property type="entry name" value="Asp_de-COase-like_dom_sf"/>
</dbReference>
<dbReference type="Pfam" id="PF01066">
    <property type="entry name" value="CDP-OH_P_transf"/>
    <property type="match status" value="1"/>
</dbReference>
<evidence type="ECO:0000313" key="13">
    <source>
        <dbReference type="EMBL" id="GKT37227.1"/>
    </source>
</evidence>
<dbReference type="Gene3D" id="1.20.120.1760">
    <property type="match status" value="1"/>
</dbReference>
<accession>A0ABQ5KXR0</accession>
<dbReference type="PANTHER" id="PTHR14269">
    <property type="entry name" value="CDP-DIACYLGLYCEROL--GLYCEROL-3-PHOSPHATE 3-PHOSPHATIDYLTRANSFERASE-RELATED"/>
    <property type="match status" value="1"/>
</dbReference>
<dbReference type="InterPro" id="IPR050324">
    <property type="entry name" value="CDP-alcohol_PTase-I"/>
</dbReference>
<keyword evidence="5 11" id="KW-1133">Transmembrane helix</keyword>
<dbReference type="Pfam" id="PF02359">
    <property type="entry name" value="CDC48_N"/>
    <property type="match status" value="1"/>
</dbReference>
<keyword evidence="7 11" id="KW-0472">Membrane</keyword>
<dbReference type="Gene3D" id="2.40.40.20">
    <property type="match status" value="1"/>
</dbReference>
<evidence type="ECO:0000256" key="9">
    <source>
        <dbReference type="ARBA" id="ARBA00023264"/>
    </source>
</evidence>
<evidence type="ECO:0000256" key="3">
    <source>
        <dbReference type="ARBA" id="ARBA00022679"/>
    </source>
</evidence>
<evidence type="ECO:0000256" key="8">
    <source>
        <dbReference type="ARBA" id="ARBA00023209"/>
    </source>
</evidence>
<evidence type="ECO:0000256" key="6">
    <source>
        <dbReference type="ARBA" id="ARBA00023098"/>
    </source>
</evidence>
<dbReference type="SMART" id="SM01073">
    <property type="entry name" value="CDC48_N"/>
    <property type="match status" value="1"/>
</dbReference>
<evidence type="ECO:0000259" key="12">
    <source>
        <dbReference type="SMART" id="SM01073"/>
    </source>
</evidence>
<dbReference type="Proteomes" id="UP001057375">
    <property type="component" value="Unassembled WGS sequence"/>
</dbReference>
<evidence type="ECO:0000256" key="1">
    <source>
        <dbReference type="ARBA" id="ARBA00004141"/>
    </source>
</evidence>
<evidence type="ECO:0000256" key="7">
    <source>
        <dbReference type="ARBA" id="ARBA00023136"/>
    </source>
</evidence>
<evidence type="ECO:0000256" key="5">
    <source>
        <dbReference type="ARBA" id="ARBA00022989"/>
    </source>
</evidence>
<feature type="transmembrane region" description="Helical" evidence="11">
    <location>
        <begin position="59"/>
        <end position="78"/>
    </location>
</feature>
<keyword evidence="9" id="KW-1208">Phospholipid metabolism</keyword>
<feature type="transmembrane region" description="Helical" evidence="11">
    <location>
        <begin position="118"/>
        <end position="139"/>
    </location>
</feature>
<dbReference type="PROSITE" id="PS00379">
    <property type="entry name" value="CDP_ALCOHOL_P_TRANSF"/>
    <property type="match status" value="1"/>
</dbReference>
<dbReference type="InterPro" id="IPR000462">
    <property type="entry name" value="CDP-OH_P_trans"/>
</dbReference>
<comment type="caution">
    <text evidence="13">The sequence shown here is derived from an EMBL/GenBank/DDBJ whole genome shotgun (WGS) entry which is preliminary data.</text>
</comment>
<evidence type="ECO:0000256" key="11">
    <source>
        <dbReference type="SAM" id="Phobius"/>
    </source>
</evidence>
<comment type="subcellular location">
    <subcellularLocation>
        <location evidence="1">Membrane</location>
        <topology evidence="1">Multi-pass membrane protein</topology>
    </subcellularLocation>
</comment>
<name>A0ABQ5KXR0_9EUKA</name>
<dbReference type="SUPFAM" id="SSF50692">
    <property type="entry name" value="ADC-like"/>
    <property type="match status" value="1"/>
</dbReference>
<comment type="similarity">
    <text evidence="10">Belongs to the CDP-alcohol phosphatidyltransferase class-I family.</text>
</comment>
<feature type="transmembrane region" description="Helical" evidence="11">
    <location>
        <begin position="177"/>
        <end position="195"/>
    </location>
</feature>
<reference evidence="13" key="1">
    <citation type="submission" date="2022-03" db="EMBL/GenBank/DDBJ databases">
        <title>Draft genome sequence of Aduncisulcus paluster, a free-living microaerophilic Fornicata.</title>
        <authorList>
            <person name="Yuyama I."/>
            <person name="Kume K."/>
            <person name="Tamura T."/>
            <person name="Inagaki Y."/>
            <person name="Hashimoto T."/>
        </authorList>
    </citation>
    <scope>NUCLEOTIDE SEQUENCE</scope>
    <source>
        <strain evidence="13">NY0171</strain>
    </source>
</reference>
<organism evidence="13 14">
    <name type="scientific">Aduncisulcus paluster</name>
    <dbReference type="NCBI Taxonomy" id="2918883"/>
    <lineage>
        <taxon>Eukaryota</taxon>
        <taxon>Metamonada</taxon>
        <taxon>Carpediemonas-like organisms</taxon>
        <taxon>Aduncisulcus</taxon>
    </lineage>
</organism>
<evidence type="ECO:0000256" key="4">
    <source>
        <dbReference type="ARBA" id="ARBA00022692"/>
    </source>
</evidence>
<feature type="non-terminal residue" evidence="13">
    <location>
        <position position="412"/>
    </location>
</feature>
<dbReference type="EMBL" id="BQXS01004446">
    <property type="protein sequence ID" value="GKT37227.1"/>
    <property type="molecule type" value="Genomic_DNA"/>
</dbReference>
<protein>
    <submittedName>
        <fullName evidence="13">CDP-diacylglycerol--serine O-phosphatidyltransferase</fullName>
    </submittedName>
</protein>
<dbReference type="InterPro" id="IPR048254">
    <property type="entry name" value="CDP_ALCOHOL_P_TRANSF_CS"/>
</dbReference>
<dbReference type="PANTHER" id="PTHR14269:SF61">
    <property type="entry name" value="CDP-DIACYLGLYCEROL--SERINE O-PHOSPHATIDYLTRANSFERASE"/>
    <property type="match status" value="1"/>
</dbReference>
<dbReference type="InterPro" id="IPR043130">
    <property type="entry name" value="CDP-OH_PTrfase_TM_dom"/>
</dbReference>
<keyword evidence="3 10" id="KW-0808">Transferase</keyword>
<dbReference type="InterPro" id="IPR003338">
    <property type="entry name" value="CDC4_N-term_subdom"/>
</dbReference>
<feature type="non-terminal residue" evidence="13">
    <location>
        <position position="1"/>
    </location>
</feature>
<keyword evidence="6" id="KW-0443">Lipid metabolism</keyword>
<keyword evidence="4 11" id="KW-0812">Transmembrane</keyword>
<feature type="transmembrane region" description="Helical" evidence="11">
    <location>
        <begin position="84"/>
        <end position="106"/>
    </location>
</feature>
<evidence type="ECO:0000256" key="2">
    <source>
        <dbReference type="ARBA" id="ARBA00022516"/>
    </source>
</evidence>